<feature type="chain" id="PRO_5010560550" description="Right handed beta helix region" evidence="1">
    <location>
        <begin position="21"/>
        <end position="392"/>
    </location>
</feature>
<dbReference type="PANTHER" id="PTHR41339:SF1">
    <property type="entry name" value="SECRETED PROTEIN"/>
    <property type="match status" value="1"/>
</dbReference>
<dbReference type="RefSeq" id="WP_079645157.1">
    <property type="nucleotide sequence ID" value="NZ_FUZF01000019.1"/>
</dbReference>
<protein>
    <recommendedName>
        <fullName evidence="4">Right handed beta helix region</fullName>
    </recommendedName>
</protein>
<sequence>MRTKLFAVLAVAALGFTACSDDKKEPVTPQPEGLTELKGNITTNQSVKAGTITLDGATIVREGATLTIPAGTKIVAKNNSSYLLVERGAKIIAKGTADNPITFTSATAKSGAWGGLVINGKAPLSRANASDPSSFGTEINDNIFYGGSDVADNSGELDYIVLEYTGANISDDKEHNGLTLNGVGNGTKISNIYIKDGADDGVEFFGGSVNVTNLLVVNSEDDMFDFTQGYTGTLKNAYGIWTAAFSTDEGDPRGVEADGNHDGNGSNHVGQSDFKMEDITIVNNGTKNRGLDKDGKTVNLMDDFIKVRRGAKATITNLLLKAPADNQYAFSDIIDFTDGKGIGNPASTITYSFEPESKFNASKIKAEGATVTKNATSKGANTSVFAWTKFTF</sequence>
<name>A0A1T5FVT7_9SPHI</name>
<keyword evidence="1" id="KW-0732">Signal</keyword>
<dbReference type="STRING" id="1513896.SAMN05660841_03564"/>
<dbReference type="PANTHER" id="PTHR41339">
    <property type="entry name" value="LIPL48"/>
    <property type="match status" value="1"/>
</dbReference>
<evidence type="ECO:0000313" key="3">
    <source>
        <dbReference type="Proteomes" id="UP000190150"/>
    </source>
</evidence>
<proteinExistence type="predicted"/>
<gene>
    <name evidence="2" type="ORF">SAMN05660841_03564</name>
</gene>
<evidence type="ECO:0000256" key="1">
    <source>
        <dbReference type="SAM" id="SignalP"/>
    </source>
</evidence>
<dbReference type="EMBL" id="FUZF01000019">
    <property type="protein sequence ID" value="SKC00295.1"/>
    <property type="molecule type" value="Genomic_DNA"/>
</dbReference>
<dbReference type="PROSITE" id="PS51257">
    <property type="entry name" value="PROKAR_LIPOPROTEIN"/>
    <property type="match status" value="1"/>
</dbReference>
<accession>A0A1T5FVT7</accession>
<organism evidence="2 3">
    <name type="scientific">Sphingobacterium nematocida</name>
    <dbReference type="NCBI Taxonomy" id="1513896"/>
    <lineage>
        <taxon>Bacteria</taxon>
        <taxon>Pseudomonadati</taxon>
        <taxon>Bacteroidota</taxon>
        <taxon>Sphingobacteriia</taxon>
        <taxon>Sphingobacteriales</taxon>
        <taxon>Sphingobacteriaceae</taxon>
        <taxon>Sphingobacterium</taxon>
    </lineage>
</organism>
<evidence type="ECO:0008006" key="4">
    <source>
        <dbReference type="Google" id="ProtNLM"/>
    </source>
</evidence>
<dbReference type="Proteomes" id="UP000190150">
    <property type="component" value="Unassembled WGS sequence"/>
</dbReference>
<keyword evidence="3" id="KW-1185">Reference proteome</keyword>
<dbReference type="AlphaFoldDB" id="A0A1T5FVT7"/>
<feature type="signal peptide" evidence="1">
    <location>
        <begin position="1"/>
        <end position="20"/>
    </location>
</feature>
<evidence type="ECO:0000313" key="2">
    <source>
        <dbReference type="EMBL" id="SKC00295.1"/>
    </source>
</evidence>
<reference evidence="3" key="1">
    <citation type="submission" date="2017-02" db="EMBL/GenBank/DDBJ databases">
        <authorList>
            <person name="Varghese N."/>
            <person name="Submissions S."/>
        </authorList>
    </citation>
    <scope>NUCLEOTIDE SEQUENCE [LARGE SCALE GENOMIC DNA]</scope>
    <source>
        <strain evidence="3">DSM 24091</strain>
    </source>
</reference>
<dbReference type="OrthoDB" id="1521716at2"/>